<keyword evidence="3" id="KW-1185">Reference proteome</keyword>
<comment type="caution">
    <text evidence="2">The sequence shown here is derived from an EMBL/GenBank/DDBJ whole genome shotgun (WGS) entry which is preliminary data.</text>
</comment>
<dbReference type="InterPro" id="IPR036378">
    <property type="entry name" value="FAS1_dom_sf"/>
</dbReference>
<dbReference type="Proteomes" id="UP000186922">
    <property type="component" value="Unassembled WGS sequence"/>
</dbReference>
<gene>
    <name evidence="2" type="primary">RvY_00449</name>
    <name evidence="2" type="synonym">RvY_00449.1</name>
    <name evidence="2" type="ORF">RvY_00449-1</name>
</gene>
<protein>
    <recommendedName>
        <fullName evidence="1">FAS1 domain-containing protein</fullName>
    </recommendedName>
</protein>
<dbReference type="STRING" id="947166.A0A1D1UGG7"/>
<dbReference type="GO" id="GO:0050839">
    <property type="term" value="F:cell adhesion molecule binding"/>
    <property type="evidence" value="ECO:0007669"/>
    <property type="project" value="TreeGrafter"/>
</dbReference>
<reference evidence="2 3" key="1">
    <citation type="journal article" date="2016" name="Nat. Commun.">
        <title>Extremotolerant tardigrade genome and improved radiotolerance of human cultured cells by tardigrade-unique protein.</title>
        <authorList>
            <person name="Hashimoto T."/>
            <person name="Horikawa D.D."/>
            <person name="Saito Y."/>
            <person name="Kuwahara H."/>
            <person name="Kozuka-Hata H."/>
            <person name="Shin-I T."/>
            <person name="Minakuchi Y."/>
            <person name="Ohishi K."/>
            <person name="Motoyama A."/>
            <person name="Aizu T."/>
            <person name="Enomoto A."/>
            <person name="Kondo K."/>
            <person name="Tanaka S."/>
            <person name="Hara Y."/>
            <person name="Koshikawa S."/>
            <person name="Sagara H."/>
            <person name="Miura T."/>
            <person name="Yokobori S."/>
            <person name="Miyagawa K."/>
            <person name="Suzuki Y."/>
            <person name="Kubo T."/>
            <person name="Oyama M."/>
            <person name="Kohara Y."/>
            <person name="Fujiyama A."/>
            <person name="Arakawa K."/>
            <person name="Katayama T."/>
            <person name="Toyoda A."/>
            <person name="Kunieda T."/>
        </authorList>
    </citation>
    <scope>NUCLEOTIDE SEQUENCE [LARGE SCALE GENOMIC DNA]</scope>
    <source>
        <strain evidence="2 3">YOKOZUNA-1</strain>
    </source>
</reference>
<dbReference type="PROSITE" id="PS50213">
    <property type="entry name" value="FAS1"/>
    <property type="match status" value="1"/>
</dbReference>
<proteinExistence type="predicted"/>
<dbReference type="GO" id="GO:0007155">
    <property type="term" value="P:cell adhesion"/>
    <property type="evidence" value="ECO:0007669"/>
    <property type="project" value="TreeGrafter"/>
</dbReference>
<organism evidence="2 3">
    <name type="scientific">Ramazzottius varieornatus</name>
    <name type="common">Water bear</name>
    <name type="synonym">Tardigrade</name>
    <dbReference type="NCBI Taxonomy" id="947166"/>
    <lineage>
        <taxon>Eukaryota</taxon>
        <taxon>Metazoa</taxon>
        <taxon>Ecdysozoa</taxon>
        <taxon>Tardigrada</taxon>
        <taxon>Eutardigrada</taxon>
        <taxon>Parachela</taxon>
        <taxon>Hypsibioidea</taxon>
        <taxon>Ramazzottiidae</taxon>
        <taxon>Ramazzottius</taxon>
    </lineage>
</organism>
<dbReference type="GO" id="GO:0005615">
    <property type="term" value="C:extracellular space"/>
    <property type="evidence" value="ECO:0007669"/>
    <property type="project" value="TreeGrafter"/>
</dbReference>
<evidence type="ECO:0000259" key="1">
    <source>
        <dbReference type="PROSITE" id="PS50213"/>
    </source>
</evidence>
<dbReference type="GO" id="GO:0030198">
    <property type="term" value="P:extracellular matrix organization"/>
    <property type="evidence" value="ECO:0007669"/>
    <property type="project" value="TreeGrafter"/>
</dbReference>
<dbReference type="InterPro" id="IPR000782">
    <property type="entry name" value="FAS1_domain"/>
</dbReference>
<evidence type="ECO:0000313" key="2">
    <source>
        <dbReference type="EMBL" id="GAU87630.1"/>
    </source>
</evidence>
<dbReference type="Gene3D" id="2.30.180.10">
    <property type="entry name" value="FAS1 domain"/>
    <property type="match status" value="1"/>
</dbReference>
<name>A0A1D1UGG7_RAMVA</name>
<accession>A0A1D1UGG7</accession>
<sequence>MWTGAEFYPLISAIFLADKVACSMAQPSGSQLNVLDILSERGLTEFHRLLNGSFALRGLLSNPAPALTLFVPTNEAIDRWRRTNSNTASITSDVLQNHIVPGSWSEDQLRQLALRPNKAQRKLSSGFFNSPLWISSEDSSKKDLRTNLPVLCINGAQLLSSRNTQFDPRVSAPRSFPFIHLLDDILAPTGSEVSAAAFLQDSSLHIYPQLQLQEVGRRIQELSNQVPEFQDSSTVYTFFLPINQAFSLLRNPASFNINVLQSHVIPNQLIFFQSYSNSSRDHNTDRSFPVNSNAQLGFFDNGTTKQVFSNVVQKDSTRFRPGKVYRNIIKSNIPGKQNGNATTSLPIRKDQRIFCSFKWSDSRHRRTIAHRREHRQK</sequence>
<dbReference type="EMBL" id="BDGG01000001">
    <property type="protein sequence ID" value="GAU87630.1"/>
    <property type="molecule type" value="Genomic_DNA"/>
</dbReference>
<dbReference type="InterPro" id="IPR050904">
    <property type="entry name" value="Adhesion/Biosynth-related"/>
</dbReference>
<dbReference type="PANTHER" id="PTHR10900:SF77">
    <property type="entry name" value="FI19380P1"/>
    <property type="match status" value="1"/>
</dbReference>
<dbReference type="Pfam" id="PF02469">
    <property type="entry name" value="Fasciclin"/>
    <property type="match status" value="1"/>
</dbReference>
<feature type="domain" description="FAS1" evidence="1">
    <location>
        <begin position="30"/>
        <end position="186"/>
    </location>
</feature>
<dbReference type="GO" id="GO:0031012">
    <property type="term" value="C:extracellular matrix"/>
    <property type="evidence" value="ECO:0007669"/>
    <property type="project" value="TreeGrafter"/>
</dbReference>
<dbReference type="PANTHER" id="PTHR10900">
    <property type="entry name" value="PERIOSTIN-RELATED"/>
    <property type="match status" value="1"/>
</dbReference>
<dbReference type="AlphaFoldDB" id="A0A1D1UGG7"/>
<evidence type="ECO:0000313" key="3">
    <source>
        <dbReference type="Proteomes" id="UP000186922"/>
    </source>
</evidence>
<dbReference type="SUPFAM" id="SSF82153">
    <property type="entry name" value="FAS1 domain"/>
    <property type="match status" value="2"/>
</dbReference>